<keyword evidence="2" id="KW-1185">Reference proteome</keyword>
<dbReference type="Proteomes" id="UP001187471">
    <property type="component" value="Unassembled WGS sequence"/>
</dbReference>
<dbReference type="InterPro" id="IPR029058">
    <property type="entry name" value="AB_hydrolase_fold"/>
</dbReference>
<sequence length="256" mass="27984">MISAAAPTTPTTGFCPSSAAAAAASSCRTSISFVHASMIRKGTFAKYDYGRWKNLRRYGELRPPKFDLSHIPDSLPLWMGYGGSDSLADVMDVQHTLKELQSKPDLLYLENYGHIDFLLSVTANEDVNRVQAGFSSSRVHVLDDYGVNVQKRCTAAVTCVAETTDQSLVLISVGARCATTPPPKLIHKGLHIPVGGATFSHRLLRCLLPLQRVLLNLHRLWTASRLTQALFNLLPGSYLVFSLASAHPNANVEHIN</sequence>
<evidence type="ECO:0008006" key="3">
    <source>
        <dbReference type="Google" id="ProtNLM"/>
    </source>
</evidence>
<evidence type="ECO:0000313" key="2">
    <source>
        <dbReference type="Proteomes" id="UP001187471"/>
    </source>
</evidence>
<name>A0AA88RAR4_9ASTE</name>
<accession>A0AA88RAR4</accession>
<organism evidence="1 2">
    <name type="scientific">Escallonia rubra</name>
    <dbReference type="NCBI Taxonomy" id="112253"/>
    <lineage>
        <taxon>Eukaryota</taxon>
        <taxon>Viridiplantae</taxon>
        <taxon>Streptophyta</taxon>
        <taxon>Embryophyta</taxon>
        <taxon>Tracheophyta</taxon>
        <taxon>Spermatophyta</taxon>
        <taxon>Magnoliopsida</taxon>
        <taxon>eudicotyledons</taxon>
        <taxon>Gunneridae</taxon>
        <taxon>Pentapetalae</taxon>
        <taxon>asterids</taxon>
        <taxon>campanulids</taxon>
        <taxon>Escalloniales</taxon>
        <taxon>Escalloniaceae</taxon>
        <taxon>Escallonia</taxon>
    </lineage>
</organism>
<dbReference type="SUPFAM" id="SSF53474">
    <property type="entry name" value="alpha/beta-Hydrolases"/>
    <property type="match status" value="1"/>
</dbReference>
<dbReference type="Gene3D" id="3.40.50.1820">
    <property type="entry name" value="alpha/beta hydrolase"/>
    <property type="match status" value="1"/>
</dbReference>
<comment type="caution">
    <text evidence="1">The sequence shown here is derived from an EMBL/GenBank/DDBJ whole genome shotgun (WGS) entry which is preliminary data.</text>
</comment>
<gene>
    <name evidence="1" type="ORF">RJ640_018699</name>
</gene>
<dbReference type="EMBL" id="JAVXUO010001118">
    <property type="protein sequence ID" value="KAK2985833.1"/>
    <property type="molecule type" value="Genomic_DNA"/>
</dbReference>
<proteinExistence type="predicted"/>
<dbReference type="AlphaFoldDB" id="A0AA88RAR4"/>
<reference evidence="1" key="1">
    <citation type="submission" date="2022-12" db="EMBL/GenBank/DDBJ databases">
        <title>Draft genome assemblies for two species of Escallonia (Escalloniales).</title>
        <authorList>
            <person name="Chanderbali A."/>
            <person name="Dervinis C."/>
            <person name="Anghel I."/>
            <person name="Soltis D."/>
            <person name="Soltis P."/>
            <person name="Zapata F."/>
        </authorList>
    </citation>
    <scope>NUCLEOTIDE SEQUENCE</scope>
    <source>
        <strain evidence="1">UCBG92.1500</strain>
        <tissue evidence="1">Leaf</tissue>
    </source>
</reference>
<protein>
    <recommendedName>
        <fullName evidence="3">Triacylglycerol lipase</fullName>
    </recommendedName>
</protein>
<evidence type="ECO:0000313" key="1">
    <source>
        <dbReference type="EMBL" id="KAK2985833.1"/>
    </source>
</evidence>
<dbReference type="PANTHER" id="PTHR11005">
    <property type="entry name" value="LYSOSOMAL ACID LIPASE-RELATED"/>
    <property type="match status" value="1"/>
</dbReference>